<keyword evidence="8 10" id="KW-0472">Membrane</keyword>
<feature type="transmembrane region" description="Helical" evidence="10">
    <location>
        <begin position="362"/>
        <end position="382"/>
    </location>
</feature>
<reference evidence="11 12" key="1">
    <citation type="submission" date="2016-05" db="EMBL/GenBank/DDBJ databases">
        <title>Microbial solvent formation.</title>
        <authorList>
            <person name="Poehlein A."/>
            <person name="Montoya Solano J.D."/>
            <person name="Flitsch S."/>
            <person name="Krabben P."/>
            <person name="Duerre P."/>
            <person name="Daniel R."/>
        </authorList>
    </citation>
    <scope>NUCLEOTIDE SEQUENCE [LARGE SCALE GENOMIC DNA]</scope>
    <source>
        <strain evidence="11 12">L1-8</strain>
    </source>
</reference>
<dbReference type="GO" id="GO:0005886">
    <property type="term" value="C:plasma membrane"/>
    <property type="evidence" value="ECO:0007669"/>
    <property type="project" value="UniProtKB-SubCell"/>
</dbReference>
<feature type="transmembrane region" description="Helical" evidence="10">
    <location>
        <begin position="394"/>
        <end position="412"/>
    </location>
</feature>
<feature type="transmembrane region" description="Helical" evidence="10">
    <location>
        <begin position="52"/>
        <end position="81"/>
    </location>
</feature>
<feature type="transmembrane region" description="Helical" evidence="10">
    <location>
        <begin position="321"/>
        <end position="342"/>
    </location>
</feature>
<comment type="caution">
    <text evidence="11">The sequence shown here is derived from an EMBL/GenBank/DDBJ whole genome shotgun (WGS) entry which is preliminary data.</text>
</comment>
<keyword evidence="4" id="KW-0813">Transport</keyword>
<dbReference type="GO" id="GO:0046677">
    <property type="term" value="P:response to antibiotic"/>
    <property type="evidence" value="ECO:0007669"/>
    <property type="project" value="UniProtKB-KW"/>
</dbReference>
<dbReference type="EMBL" id="LZYZ01000006">
    <property type="protein sequence ID" value="OOM10439.1"/>
    <property type="molecule type" value="Genomic_DNA"/>
</dbReference>
<feature type="transmembrane region" description="Helical" evidence="10">
    <location>
        <begin position="273"/>
        <end position="293"/>
    </location>
</feature>
<dbReference type="InterPro" id="IPR051327">
    <property type="entry name" value="MATE_MepA_subfamily"/>
</dbReference>
<dbReference type="InterPro" id="IPR048279">
    <property type="entry name" value="MdtK-like"/>
</dbReference>
<proteinExistence type="inferred from homology"/>
<accession>A0A1S8N1P7</accession>
<gene>
    <name evidence="11" type="primary">mepA_8</name>
    <name evidence="11" type="ORF">CLOSAC_30600</name>
</gene>
<evidence type="ECO:0000256" key="2">
    <source>
        <dbReference type="ARBA" id="ARBA00008417"/>
    </source>
</evidence>
<evidence type="ECO:0000256" key="8">
    <source>
        <dbReference type="ARBA" id="ARBA00023136"/>
    </source>
</evidence>
<feature type="transmembrane region" description="Helical" evidence="10">
    <location>
        <begin position="20"/>
        <end position="40"/>
    </location>
</feature>
<dbReference type="STRING" id="169679.CSACC_21750"/>
<evidence type="ECO:0000256" key="7">
    <source>
        <dbReference type="ARBA" id="ARBA00022989"/>
    </source>
</evidence>
<evidence type="ECO:0000256" key="1">
    <source>
        <dbReference type="ARBA" id="ARBA00004651"/>
    </source>
</evidence>
<dbReference type="AlphaFoldDB" id="A0A1S8N1P7"/>
<comment type="similarity">
    <text evidence="2">Belongs to the multi antimicrobial extrusion (MATE) (TC 2.A.66.1) family. MepA subfamily.</text>
</comment>
<dbReference type="InterPro" id="IPR002528">
    <property type="entry name" value="MATE_fam"/>
</dbReference>
<comment type="subcellular location">
    <subcellularLocation>
        <location evidence="1">Cell membrane</location>
        <topology evidence="1">Multi-pass membrane protein</topology>
    </subcellularLocation>
</comment>
<keyword evidence="5" id="KW-1003">Cell membrane</keyword>
<feature type="transmembrane region" description="Helical" evidence="10">
    <location>
        <begin position="418"/>
        <end position="440"/>
    </location>
</feature>
<evidence type="ECO:0000256" key="3">
    <source>
        <dbReference type="ARBA" id="ARBA00022106"/>
    </source>
</evidence>
<feature type="transmembrane region" description="Helical" evidence="10">
    <location>
        <begin position="195"/>
        <end position="216"/>
    </location>
</feature>
<evidence type="ECO:0000256" key="9">
    <source>
        <dbReference type="ARBA" id="ARBA00023251"/>
    </source>
</evidence>
<dbReference type="PANTHER" id="PTHR43823">
    <property type="entry name" value="SPORULATION PROTEIN YKVU"/>
    <property type="match status" value="1"/>
</dbReference>
<keyword evidence="9" id="KW-0046">Antibiotic resistance</keyword>
<protein>
    <recommendedName>
        <fullName evidence="3">Multidrug export protein MepA</fullName>
    </recommendedName>
</protein>
<evidence type="ECO:0000256" key="4">
    <source>
        <dbReference type="ARBA" id="ARBA00022448"/>
    </source>
</evidence>
<dbReference type="CDD" id="cd13143">
    <property type="entry name" value="MATE_MepA_like"/>
    <property type="match status" value="1"/>
</dbReference>
<dbReference type="GO" id="GO:0015297">
    <property type="term" value="F:antiporter activity"/>
    <property type="evidence" value="ECO:0007669"/>
    <property type="project" value="InterPro"/>
</dbReference>
<evidence type="ECO:0000313" key="12">
    <source>
        <dbReference type="Proteomes" id="UP000191154"/>
    </source>
</evidence>
<sequence>MQSNSKNIRIMKEGKVSKALLTLGIPIIIGMLINCSYNVIDAYFTSTLGINQVGAISVIFPLIMAISGIGIGIGAGAGSYISRLLGKKDDSKANITASTAVCSSIIAGIVITIFTIAFLDKILLAIGSTETILPFAKEYGSIYISFSVLSILNITMNNIMAAQGEGKISMTAMIIGAIANTILAPIFIFELNLGIKGAAIATVIAQGITSSFYVWYAASKSYLRISIHNISFQKEICIETLKVGVPTILFTLLSSTSVGLINIKASMYGSEQVAAMGIVTRVFAIATHIVFGYSKGLQPIVGYNYGAKNYKRLNEIMKVSLIQTTVFCFIATTLMIICSNQIMSIFSNDYLVKNTGNLALKVNGIAFLTFGIQMVFATFFLSLGKGREGGILSICRQGIMFIPVILILPSLIGFNGVIYSQAIADLLTTILTIIFAFDLVKKLKNLQDERMNLNIVSKDYI</sequence>
<dbReference type="RefSeq" id="WP_077866146.1">
    <property type="nucleotide sequence ID" value="NZ_LZYZ01000006.1"/>
</dbReference>
<name>A0A1S8N1P7_CLOSA</name>
<keyword evidence="6 10" id="KW-0812">Transmembrane</keyword>
<dbReference type="InterPro" id="IPR045070">
    <property type="entry name" value="MATE_MepA-like"/>
</dbReference>
<dbReference type="PANTHER" id="PTHR43823:SF3">
    <property type="entry name" value="MULTIDRUG EXPORT PROTEIN MEPA"/>
    <property type="match status" value="1"/>
</dbReference>
<dbReference type="PIRSF" id="PIRSF006603">
    <property type="entry name" value="DinF"/>
    <property type="match status" value="1"/>
</dbReference>
<dbReference type="Pfam" id="PF01554">
    <property type="entry name" value="MatE"/>
    <property type="match status" value="2"/>
</dbReference>
<keyword evidence="7 10" id="KW-1133">Transmembrane helix</keyword>
<evidence type="ECO:0000256" key="10">
    <source>
        <dbReference type="SAM" id="Phobius"/>
    </source>
</evidence>
<feature type="transmembrane region" description="Helical" evidence="10">
    <location>
        <begin position="93"/>
        <end position="119"/>
    </location>
</feature>
<evidence type="ECO:0000256" key="6">
    <source>
        <dbReference type="ARBA" id="ARBA00022692"/>
    </source>
</evidence>
<dbReference type="Proteomes" id="UP000191154">
    <property type="component" value="Unassembled WGS sequence"/>
</dbReference>
<dbReference type="NCBIfam" id="TIGR00797">
    <property type="entry name" value="matE"/>
    <property type="match status" value="1"/>
</dbReference>
<feature type="transmembrane region" description="Helical" evidence="10">
    <location>
        <begin position="236"/>
        <end position="261"/>
    </location>
</feature>
<organism evidence="11 12">
    <name type="scientific">Clostridium saccharobutylicum</name>
    <dbReference type="NCBI Taxonomy" id="169679"/>
    <lineage>
        <taxon>Bacteria</taxon>
        <taxon>Bacillati</taxon>
        <taxon>Bacillota</taxon>
        <taxon>Clostridia</taxon>
        <taxon>Eubacteriales</taxon>
        <taxon>Clostridiaceae</taxon>
        <taxon>Clostridium</taxon>
    </lineage>
</organism>
<feature type="transmembrane region" description="Helical" evidence="10">
    <location>
        <begin position="168"/>
        <end position="189"/>
    </location>
</feature>
<evidence type="ECO:0000313" key="11">
    <source>
        <dbReference type="EMBL" id="OOM10439.1"/>
    </source>
</evidence>
<evidence type="ECO:0000256" key="5">
    <source>
        <dbReference type="ARBA" id="ARBA00022475"/>
    </source>
</evidence>
<feature type="transmembrane region" description="Helical" evidence="10">
    <location>
        <begin position="139"/>
        <end position="156"/>
    </location>
</feature>
<dbReference type="GO" id="GO:0042910">
    <property type="term" value="F:xenobiotic transmembrane transporter activity"/>
    <property type="evidence" value="ECO:0007669"/>
    <property type="project" value="InterPro"/>
</dbReference>